<dbReference type="Proteomes" id="UP000231192">
    <property type="component" value="Unassembled WGS sequence"/>
</dbReference>
<sequence length="366" mass="39789">MWGYATWRNYRTARRSLRSLQHLNPHKKLKTRRPQKHRNINMETQLPTTAHAEWSQQQKLWSTLTLVLIFFASATVTVAYLSHVSVSPDSQTATAATISDSFSAISLTAESAFVVDLTTNGILYARNPDAQLPLASLTKVPMALVVSEVLTPESIITVPEHNTPDGAPVRLPTGLQLRVDDLLDFSLVASSNEGSDILSNAAHPELSRKYPEADRNATTLWRMNDLAKHLGLTQTYFLNIHGLDVSTTQAGAYGSARDMARLFAYAASTSPWVFEHTSRDTLSITALDGTVITAKNTDDALSAIPGLILGKTGFTDLAGGNLAVVFEVGPAHPIVAVVLHSTADGRFKDMKELVAAVQAAIAERQY</sequence>
<feature type="transmembrane region" description="Helical" evidence="1">
    <location>
        <begin position="60"/>
        <end position="81"/>
    </location>
</feature>
<dbReference type="EMBL" id="PFBK01000008">
    <property type="protein sequence ID" value="PIR83530.1"/>
    <property type="molecule type" value="Genomic_DNA"/>
</dbReference>
<dbReference type="GO" id="GO:0006508">
    <property type="term" value="P:proteolysis"/>
    <property type="evidence" value="ECO:0007669"/>
    <property type="project" value="InterPro"/>
</dbReference>
<evidence type="ECO:0000313" key="4">
    <source>
        <dbReference type="Proteomes" id="UP000231192"/>
    </source>
</evidence>
<dbReference type="PANTHER" id="PTHR21581:SF26">
    <property type="entry name" value="D-ALANYL-D-ALANINE ENDOPEPTIDASE"/>
    <property type="match status" value="1"/>
</dbReference>
<dbReference type="InterPro" id="IPR001967">
    <property type="entry name" value="Peptidase_S11_N"/>
</dbReference>
<reference evidence="4" key="1">
    <citation type="submission" date="2017-09" db="EMBL/GenBank/DDBJ databases">
        <title>Depth-based differentiation of microbial function through sediment-hosted aquifers and enrichment of novel symbionts in the deep terrestrial subsurface.</title>
        <authorList>
            <person name="Probst A.J."/>
            <person name="Ladd B."/>
            <person name="Jarett J.K."/>
            <person name="Geller-Mcgrath D.E."/>
            <person name="Sieber C.M.K."/>
            <person name="Emerson J.B."/>
            <person name="Anantharaman K."/>
            <person name="Thomas B.C."/>
            <person name="Malmstrom R."/>
            <person name="Stieglmeier M."/>
            <person name="Klingl A."/>
            <person name="Woyke T."/>
            <person name="Ryan C.M."/>
            <person name="Banfield J.F."/>
        </authorList>
    </citation>
    <scope>NUCLEOTIDE SEQUENCE [LARGE SCALE GENOMIC DNA]</scope>
</reference>
<dbReference type="Pfam" id="PF00768">
    <property type="entry name" value="Peptidase_S11"/>
    <property type="match status" value="1"/>
</dbReference>
<organism evidence="3 4">
    <name type="scientific">Candidatus Kaiserbacteria bacterium CG10_big_fil_rev_8_21_14_0_10_51_14</name>
    <dbReference type="NCBI Taxonomy" id="1974610"/>
    <lineage>
        <taxon>Bacteria</taxon>
        <taxon>Candidatus Kaiseribacteriota</taxon>
    </lineage>
</organism>
<evidence type="ECO:0000256" key="1">
    <source>
        <dbReference type="SAM" id="Phobius"/>
    </source>
</evidence>
<proteinExistence type="predicted"/>
<evidence type="ECO:0000259" key="2">
    <source>
        <dbReference type="Pfam" id="PF00768"/>
    </source>
</evidence>
<dbReference type="AlphaFoldDB" id="A0A2H0UB14"/>
<keyword evidence="1" id="KW-0472">Membrane</keyword>
<gene>
    <name evidence="3" type="ORF">COU18_02490</name>
</gene>
<keyword evidence="1" id="KW-0812">Transmembrane</keyword>
<dbReference type="GO" id="GO:0009002">
    <property type="term" value="F:serine-type D-Ala-D-Ala carboxypeptidase activity"/>
    <property type="evidence" value="ECO:0007669"/>
    <property type="project" value="InterPro"/>
</dbReference>
<dbReference type="Gene3D" id="3.40.710.10">
    <property type="entry name" value="DD-peptidase/beta-lactamase superfamily"/>
    <property type="match status" value="1"/>
</dbReference>
<name>A0A2H0UB14_9BACT</name>
<feature type="domain" description="Peptidase S11 D-alanyl-D-alanine carboxypeptidase A N-terminal" evidence="2">
    <location>
        <begin position="103"/>
        <end position="340"/>
    </location>
</feature>
<accession>A0A2H0UB14</accession>
<evidence type="ECO:0000313" key="3">
    <source>
        <dbReference type="EMBL" id="PIR83530.1"/>
    </source>
</evidence>
<keyword evidence="1" id="KW-1133">Transmembrane helix</keyword>
<dbReference type="SUPFAM" id="SSF56601">
    <property type="entry name" value="beta-lactamase/transpeptidase-like"/>
    <property type="match status" value="1"/>
</dbReference>
<protein>
    <recommendedName>
        <fullName evidence="2">Peptidase S11 D-alanyl-D-alanine carboxypeptidase A N-terminal domain-containing protein</fullName>
    </recommendedName>
</protein>
<dbReference type="InterPro" id="IPR012338">
    <property type="entry name" value="Beta-lactam/transpept-like"/>
</dbReference>
<dbReference type="PANTHER" id="PTHR21581">
    <property type="entry name" value="D-ALANYL-D-ALANINE CARBOXYPEPTIDASE"/>
    <property type="match status" value="1"/>
</dbReference>
<comment type="caution">
    <text evidence="3">The sequence shown here is derived from an EMBL/GenBank/DDBJ whole genome shotgun (WGS) entry which is preliminary data.</text>
</comment>